<reference evidence="1 2" key="1">
    <citation type="journal article" date="2011" name="J. Bacteriol.">
        <title>Complete genome sequence of the plant pathogen Ralstonia solanacearum strain Po82.</title>
        <authorList>
            <person name="Xu J."/>
            <person name="Zheng H.J."/>
            <person name="Liu L."/>
            <person name="Pan Z.C."/>
            <person name="Prior P."/>
            <person name="Tang B."/>
            <person name="Xu J.S."/>
            <person name="Zhang H."/>
            <person name="Tian Q."/>
            <person name="Zhang L.Q."/>
            <person name="Feng J."/>
        </authorList>
    </citation>
    <scope>NUCLEOTIDE SEQUENCE [LARGE SCALE GENOMIC DNA]</scope>
    <source>
        <strain evidence="1 2">Po82</strain>
    </source>
</reference>
<organism evidence="1 2">
    <name type="scientific">Ralstonia solanacearum (strain Po82)</name>
    <dbReference type="NCBI Taxonomy" id="1031711"/>
    <lineage>
        <taxon>Bacteria</taxon>
        <taxon>Pseudomonadati</taxon>
        <taxon>Pseudomonadota</taxon>
        <taxon>Betaproteobacteria</taxon>
        <taxon>Burkholderiales</taxon>
        <taxon>Burkholderiaceae</taxon>
        <taxon>Ralstonia</taxon>
        <taxon>Ralstonia solanacearum species complex</taxon>
    </lineage>
</organism>
<dbReference type="Proteomes" id="UP000007953">
    <property type="component" value="Chromosome"/>
</dbReference>
<dbReference type="HOGENOM" id="CLU_3157019_0_0_4"/>
<gene>
    <name evidence="1" type="ordered locus">RSPO_c03172</name>
</gene>
<evidence type="ECO:0000313" key="1">
    <source>
        <dbReference type="EMBL" id="AEG70463.1"/>
    </source>
</evidence>
<dbReference type="EMBL" id="CP002819">
    <property type="protein sequence ID" value="AEG70463.1"/>
    <property type="molecule type" value="Genomic_DNA"/>
</dbReference>
<evidence type="ECO:0000313" key="2">
    <source>
        <dbReference type="Proteomes" id="UP000007953"/>
    </source>
</evidence>
<accession>F6G5N6</accession>
<dbReference type="PATRIC" id="fig|1031711.3.peg.3104"/>
<dbReference type="AlphaFoldDB" id="F6G5N6"/>
<name>F6G5N6_RALS8</name>
<sequence>MREMKKGNRRRVHALYVMSGTRACGLRLMQPGRSGAPFTHPTAKKARQ</sequence>
<dbReference type="KEGG" id="rsn:RSPO_c03172"/>
<protein>
    <submittedName>
        <fullName evidence="1">Uncharacterized protein</fullName>
    </submittedName>
</protein>
<proteinExistence type="predicted"/>